<evidence type="ECO:0000313" key="2">
    <source>
        <dbReference type="EMBL" id="SEH09080.1"/>
    </source>
</evidence>
<dbReference type="EMBL" id="FMSV02000558">
    <property type="protein sequence ID" value="SEH09080.1"/>
    <property type="molecule type" value="Genomic_DNA"/>
</dbReference>
<evidence type="ECO:0000313" key="3">
    <source>
        <dbReference type="Proteomes" id="UP000236724"/>
    </source>
</evidence>
<gene>
    <name evidence="2" type="ORF">MBHS_04974</name>
</gene>
<dbReference type="NCBIfam" id="NF033474">
    <property type="entry name" value="DivGenRetAVD"/>
    <property type="match status" value="1"/>
</dbReference>
<dbReference type="RefSeq" id="WP_103922571.1">
    <property type="nucleotide sequence ID" value="NZ_FMSV02000558.1"/>
</dbReference>
<dbReference type="OrthoDB" id="9814817at2"/>
<keyword evidence="3" id="KW-1185">Reference proteome</keyword>
<feature type="domain" description="bAvd-like" evidence="1">
    <location>
        <begin position="11"/>
        <end position="111"/>
    </location>
</feature>
<dbReference type="InterPro" id="IPR055360">
    <property type="entry name" value="bAvd"/>
</dbReference>
<dbReference type="Gene3D" id="1.20.1440.60">
    <property type="entry name" value="23S rRNA-intervening sequence"/>
    <property type="match status" value="1"/>
</dbReference>
<protein>
    <recommendedName>
        <fullName evidence="1">bAvd-like domain-containing protein</fullName>
    </recommendedName>
</protein>
<dbReference type="CDD" id="cd16376">
    <property type="entry name" value="Avd_like"/>
    <property type="match status" value="1"/>
</dbReference>
<reference evidence="2 3" key="1">
    <citation type="submission" date="2016-10" db="EMBL/GenBank/DDBJ databases">
        <authorList>
            <person name="de Groot N.N."/>
        </authorList>
    </citation>
    <scope>NUCLEOTIDE SEQUENCE [LARGE SCALE GENOMIC DNA]</scope>
    <source>
        <strain evidence="2">MBHS1</strain>
    </source>
</reference>
<dbReference type="Pfam" id="PF22296">
    <property type="entry name" value="bAvd"/>
    <property type="match status" value="1"/>
</dbReference>
<dbReference type="AlphaFoldDB" id="A0A1H6FG84"/>
<dbReference type="Proteomes" id="UP000236724">
    <property type="component" value="Unassembled WGS sequence"/>
</dbReference>
<dbReference type="InterPro" id="IPR036583">
    <property type="entry name" value="23S_rRNA_IVS_sf"/>
</dbReference>
<sequence length="119" mass="14081">MALQDFKVYIKTYDFMNWLFPVTQSFPKSQRFVAAQRIENTVLNILEAIIEGNAAEHKLPYVRRALTQLELLYVLLRFAKTQRWLDLKKYQTASEQLSHIERLLGGWLRACQKREKHVG</sequence>
<accession>A0A1H6FG84</accession>
<name>A0A1H6FG84_9GAMM</name>
<organism evidence="2 3">
    <name type="scientific">Candidatus Venteria ishoeyi</name>
    <dbReference type="NCBI Taxonomy" id="1899563"/>
    <lineage>
        <taxon>Bacteria</taxon>
        <taxon>Pseudomonadati</taxon>
        <taxon>Pseudomonadota</taxon>
        <taxon>Gammaproteobacteria</taxon>
        <taxon>Thiotrichales</taxon>
        <taxon>Thiotrichaceae</taxon>
        <taxon>Venteria</taxon>
    </lineage>
</organism>
<proteinExistence type="predicted"/>
<evidence type="ECO:0000259" key="1">
    <source>
        <dbReference type="Pfam" id="PF22296"/>
    </source>
</evidence>
<dbReference type="SUPFAM" id="SSF158446">
    <property type="entry name" value="IVS-encoded protein-like"/>
    <property type="match status" value="1"/>
</dbReference>